<accession>A0A0P7AT36</accession>
<evidence type="ECO:0000313" key="1">
    <source>
        <dbReference type="EMBL" id="KPM31120.1"/>
    </source>
</evidence>
<gene>
    <name evidence="1" type="ORF">I595_2383</name>
</gene>
<dbReference type="EMBL" id="LDJX01000005">
    <property type="protein sequence ID" value="KPM31120.1"/>
    <property type="molecule type" value="Genomic_DNA"/>
</dbReference>
<keyword evidence="2" id="KW-1185">Reference proteome</keyword>
<protein>
    <submittedName>
        <fullName evidence="1">Uncharacterized protein</fullName>
    </submittedName>
</protein>
<proteinExistence type="predicted"/>
<sequence>MATKAKRNAGVGGKTQRSVYIYGVAKPLGFSFEEKNKPKPKASAQGRGAAVIAYLPPHYV</sequence>
<dbReference type="Proteomes" id="UP000050280">
    <property type="component" value="Unassembled WGS sequence"/>
</dbReference>
<name>A0A0P7AT36_9FLAO</name>
<comment type="caution">
    <text evidence="1">The sequence shown here is derived from an EMBL/GenBank/DDBJ whole genome shotgun (WGS) entry which is preliminary data.</text>
</comment>
<reference evidence="1 2" key="1">
    <citation type="submission" date="2015-09" db="EMBL/GenBank/DDBJ databases">
        <title>Genome sequence of the marine flavobacterium Croceitalea dokdonensis DOKDO 023 that contains proton- and sodium-pumping rhodopsins.</title>
        <authorList>
            <person name="Kwon S.-K."/>
            <person name="Lee H.K."/>
            <person name="Kwak M.-J."/>
            <person name="Kim J.F."/>
        </authorList>
    </citation>
    <scope>NUCLEOTIDE SEQUENCE [LARGE SCALE GENOMIC DNA]</scope>
    <source>
        <strain evidence="1 2">DOKDO 023</strain>
    </source>
</reference>
<organism evidence="1 2">
    <name type="scientific">Croceitalea dokdonensis DOKDO 023</name>
    <dbReference type="NCBI Taxonomy" id="1300341"/>
    <lineage>
        <taxon>Bacteria</taxon>
        <taxon>Pseudomonadati</taxon>
        <taxon>Bacteroidota</taxon>
        <taxon>Flavobacteriia</taxon>
        <taxon>Flavobacteriales</taxon>
        <taxon>Flavobacteriaceae</taxon>
        <taxon>Croceitalea</taxon>
    </lineage>
</organism>
<dbReference type="STRING" id="1300341.I595_2383"/>
<evidence type="ECO:0000313" key="2">
    <source>
        <dbReference type="Proteomes" id="UP000050280"/>
    </source>
</evidence>
<dbReference type="AlphaFoldDB" id="A0A0P7AT36"/>